<evidence type="ECO:0000313" key="2">
    <source>
        <dbReference type="Proteomes" id="UP000325081"/>
    </source>
</evidence>
<comment type="caution">
    <text evidence="1">The sequence shown here is derived from an EMBL/GenBank/DDBJ whole genome shotgun (WGS) entry which is preliminary data.</text>
</comment>
<dbReference type="AlphaFoldDB" id="A0A5A7PE20"/>
<proteinExistence type="predicted"/>
<gene>
    <name evidence="1" type="ORF">STAS_06983</name>
</gene>
<accession>A0A5A7PE20</accession>
<sequence>MSLICLQKVPLFRSDLLYLARDRKKLRLELQKFQSSDTVTFEGKEVFARTSINSLVISNEVLEKSDETDNSEELELSLNKILISYKQVSVLFSSFPKRFRGWLLAVIFQIVSKDCPTDDL</sequence>
<protein>
    <submittedName>
        <fullName evidence="1">Bacteriocin-protection protein</fullName>
    </submittedName>
</protein>
<keyword evidence="2" id="KW-1185">Reference proteome</keyword>
<evidence type="ECO:0000313" key="1">
    <source>
        <dbReference type="EMBL" id="GER31011.1"/>
    </source>
</evidence>
<organism evidence="1 2">
    <name type="scientific">Striga asiatica</name>
    <name type="common">Asiatic witchweed</name>
    <name type="synonym">Buchnera asiatica</name>
    <dbReference type="NCBI Taxonomy" id="4170"/>
    <lineage>
        <taxon>Eukaryota</taxon>
        <taxon>Viridiplantae</taxon>
        <taxon>Streptophyta</taxon>
        <taxon>Embryophyta</taxon>
        <taxon>Tracheophyta</taxon>
        <taxon>Spermatophyta</taxon>
        <taxon>Magnoliopsida</taxon>
        <taxon>eudicotyledons</taxon>
        <taxon>Gunneridae</taxon>
        <taxon>Pentapetalae</taxon>
        <taxon>asterids</taxon>
        <taxon>lamiids</taxon>
        <taxon>Lamiales</taxon>
        <taxon>Orobanchaceae</taxon>
        <taxon>Buchnereae</taxon>
        <taxon>Striga</taxon>
    </lineage>
</organism>
<name>A0A5A7PE20_STRAF</name>
<dbReference type="EMBL" id="BKCP01004406">
    <property type="protein sequence ID" value="GER31011.1"/>
    <property type="molecule type" value="Genomic_DNA"/>
</dbReference>
<dbReference type="Proteomes" id="UP000325081">
    <property type="component" value="Unassembled WGS sequence"/>
</dbReference>
<reference evidence="2" key="1">
    <citation type="journal article" date="2019" name="Curr. Biol.">
        <title>Genome Sequence of Striga asiatica Provides Insight into the Evolution of Plant Parasitism.</title>
        <authorList>
            <person name="Yoshida S."/>
            <person name="Kim S."/>
            <person name="Wafula E.K."/>
            <person name="Tanskanen J."/>
            <person name="Kim Y.M."/>
            <person name="Honaas L."/>
            <person name="Yang Z."/>
            <person name="Spallek T."/>
            <person name="Conn C.E."/>
            <person name="Ichihashi Y."/>
            <person name="Cheong K."/>
            <person name="Cui S."/>
            <person name="Der J.P."/>
            <person name="Gundlach H."/>
            <person name="Jiao Y."/>
            <person name="Hori C."/>
            <person name="Ishida J.K."/>
            <person name="Kasahara H."/>
            <person name="Kiba T."/>
            <person name="Kim M.S."/>
            <person name="Koo N."/>
            <person name="Laohavisit A."/>
            <person name="Lee Y.H."/>
            <person name="Lumba S."/>
            <person name="McCourt P."/>
            <person name="Mortimer J.C."/>
            <person name="Mutuku J.M."/>
            <person name="Nomura T."/>
            <person name="Sasaki-Sekimoto Y."/>
            <person name="Seto Y."/>
            <person name="Wang Y."/>
            <person name="Wakatake T."/>
            <person name="Sakakibara H."/>
            <person name="Demura T."/>
            <person name="Yamaguchi S."/>
            <person name="Yoneyama K."/>
            <person name="Manabe R.I."/>
            <person name="Nelson D.C."/>
            <person name="Schulman A.H."/>
            <person name="Timko M.P."/>
            <person name="dePamphilis C.W."/>
            <person name="Choi D."/>
            <person name="Shirasu K."/>
        </authorList>
    </citation>
    <scope>NUCLEOTIDE SEQUENCE [LARGE SCALE GENOMIC DNA]</scope>
    <source>
        <strain evidence="2">cv. UVA1</strain>
    </source>
</reference>